<keyword evidence="4 7" id="KW-0812">Transmembrane</keyword>
<evidence type="ECO:0000256" key="1">
    <source>
        <dbReference type="ARBA" id="ARBA00004651"/>
    </source>
</evidence>
<evidence type="ECO:0000256" key="2">
    <source>
        <dbReference type="ARBA" id="ARBA00006679"/>
    </source>
</evidence>
<evidence type="ECO:0000256" key="7">
    <source>
        <dbReference type="SAM" id="Phobius"/>
    </source>
</evidence>
<comment type="similarity">
    <text evidence="2">Belongs to the DoxX family.</text>
</comment>
<evidence type="ECO:0000256" key="3">
    <source>
        <dbReference type="ARBA" id="ARBA00022475"/>
    </source>
</evidence>
<keyword evidence="5 7" id="KW-1133">Transmembrane helix</keyword>
<comment type="subcellular location">
    <subcellularLocation>
        <location evidence="1">Cell membrane</location>
        <topology evidence="1">Multi-pass membrane protein</topology>
    </subcellularLocation>
</comment>
<keyword evidence="9" id="KW-1185">Reference proteome</keyword>
<organism evidence="8 9">
    <name type="scientific">Flavobacterium qiangtangense</name>
    <dbReference type="NCBI Taxonomy" id="1442595"/>
    <lineage>
        <taxon>Bacteria</taxon>
        <taxon>Pseudomonadati</taxon>
        <taxon>Bacteroidota</taxon>
        <taxon>Flavobacteriia</taxon>
        <taxon>Flavobacteriales</taxon>
        <taxon>Flavobacteriaceae</taxon>
        <taxon>Flavobacterium</taxon>
    </lineage>
</organism>
<dbReference type="InterPro" id="IPR032808">
    <property type="entry name" value="DoxX"/>
</dbReference>
<accession>A0ABW1PRY0</accession>
<proteinExistence type="inferred from homology"/>
<feature type="transmembrane region" description="Helical" evidence="7">
    <location>
        <begin position="55"/>
        <end position="77"/>
    </location>
</feature>
<comment type="caution">
    <text evidence="8">The sequence shown here is derived from an EMBL/GenBank/DDBJ whole genome shotgun (WGS) entry which is preliminary data.</text>
</comment>
<dbReference type="Proteomes" id="UP001596287">
    <property type="component" value="Unassembled WGS sequence"/>
</dbReference>
<evidence type="ECO:0000313" key="8">
    <source>
        <dbReference type="EMBL" id="MFC6097999.1"/>
    </source>
</evidence>
<gene>
    <name evidence="8" type="ORF">ACFPVY_15195</name>
</gene>
<keyword evidence="3" id="KW-1003">Cell membrane</keyword>
<evidence type="ECO:0000256" key="6">
    <source>
        <dbReference type="ARBA" id="ARBA00023136"/>
    </source>
</evidence>
<name>A0ABW1PRY0_9FLAO</name>
<keyword evidence="6 7" id="KW-0472">Membrane</keyword>
<dbReference type="Pfam" id="PF07681">
    <property type="entry name" value="DoxX"/>
    <property type="match status" value="1"/>
</dbReference>
<reference evidence="9" key="1">
    <citation type="journal article" date="2019" name="Int. J. Syst. Evol. Microbiol.">
        <title>The Global Catalogue of Microorganisms (GCM) 10K type strain sequencing project: providing services to taxonomists for standard genome sequencing and annotation.</title>
        <authorList>
            <consortium name="The Broad Institute Genomics Platform"/>
            <consortium name="The Broad Institute Genome Sequencing Center for Infectious Disease"/>
            <person name="Wu L."/>
            <person name="Ma J."/>
        </authorList>
    </citation>
    <scope>NUCLEOTIDE SEQUENCE [LARGE SCALE GENOMIC DNA]</scope>
    <source>
        <strain evidence="9">CCUG 49679</strain>
    </source>
</reference>
<dbReference type="PANTHER" id="PTHR33452:SF1">
    <property type="entry name" value="INNER MEMBRANE PROTEIN YPHA-RELATED"/>
    <property type="match status" value="1"/>
</dbReference>
<evidence type="ECO:0000256" key="5">
    <source>
        <dbReference type="ARBA" id="ARBA00022989"/>
    </source>
</evidence>
<dbReference type="InterPro" id="IPR051907">
    <property type="entry name" value="DoxX-like_oxidoreductase"/>
</dbReference>
<feature type="transmembrane region" description="Helical" evidence="7">
    <location>
        <begin position="84"/>
        <end position="105"/>
    </location>
</feature>
<dbReference type="EMBL" id="JBHSQB010000010">
    <property type="protein sequence ID" value="MFC6097999.1"/>
    <property type="molecule type" value="Genomic_DNA"/>
</dbReference>
<dbReference type="RefSeq" id="WP_379792982.1">
    <property type="nucleotide sequence ID" value="NZ_JBHSQB010000010.1"/>
</dbReference>
<dbReference type="PANTHER" id="PTHR33452">
    <property type="entry name" value="OXIDOREDUCTASE CATD-RELATED"/>
    <property type="match status" value="1"/>
</dbReference>
<feature type="transmembrane region" description="Helical" evidence="7">
    <location>
        <begin position="12"/>
        <end position="35"/>
    </location>
</feature>
<evidence type="ECO:0000256" key="4">
    <source>
        <dbReference type="ARBA" id="ARBA00022692"/>
    </source>
</evidence>
<evidence type="ECO:0000313" key="9">
    <source>
        <dbReference type="Proteomes" id="UP001596287"/>
    </source>
</evidence>
<sequence length="144" mass="15846">MIRIFSTAQNKGLTNMMLFIVRATVSCFMLVHGIGKWQMLMSGADTSQFPDPLGVGHSTSLGLAVFAEVVCSGLLFIGFATRLVVVPLIFTMVIAVFVVHGSQGFQERELASLYLLIYLLLLITGSGKYSIDHFIYKKTKATNY</sequence>
<protein>
    <submittedName>
        <fullName evidence="8">DoxX family protein</fullName>
    </submittedName>
</protein>
<feature type="transmembrane region" description="Helical" evidence="7">
    <location>
        <begin position="111"/>
        <end position="131"/>
    </location>
</feature>